<dbReference type="Proteomes" id="UP000016943">
    <property type="component" value="Chromosome"/>
</dbReference>
<evidence type="ECO:0000313" key="3">
    <source>
        <dbReference type="Proteomes" id="UP000016943"/>
    </source>
</evidence>
<evidence type="ECO:0000256" key="1">
    <source>
        <dbReference type="SAM" id="Coils"/>
    </source>
</evidence>
<dbReference type="PATRIC" id="fig|1348662.3.peg.418"/>
<dbReference type="HOGENOM" id="CLU_184314_0_0_11"/>
<organism evidence="2 3">
    <name type="scientific">Corynebacterium argentoratense DSM 44202</name>
    <dbReference type="NCBI Taxonomy" id="1348662"/>
    <lineage>
        <taxon>Bacteria</taxon>
        <taxon>Bacillati</taxon>
        <taxon>Actinomycetota</taxon>
        <taxon>Actinomycetes</taxon>
        <taxon>Mycobacteriales</taxon>
        <taxon>Corynebacteriaceae</taxon>
        <taxon>Corynebacterium</taxon>
    </lineage>
</organism>
<reference evidence="2 3" key="1">
    <citation type="journal article" date="2013" name="Genome Announc.">
        <title>Whole-Genome Sequence of the Clinical Strain Corynebacterium argentoratense DSM 44202, Isolated from a Human Throat Specimen.</title>
        <authorList>
            <person name="Bomholt C."/>
            <person name="Glaub A."/>
            <person name="Gravermann K."/>
            <person name="Albersmeier A."/>
            <person name="Brinkrolf K."/>
            <person name="Ruckert C."/>
            <person name="Tauch A."/>
        </authorList>
    </citation>
    <scope>NUCLEOTIDE SEQUENCE [LARGE SCALE GENOMIC DNA]</scope>
    <source>
        <strain evidence="2">DSM 44202</strain>
    </source>
</reference>
<accession>U3GYF1</accession>
<dbReference type="AlphaFoldDB" id="U3GYF1"/>
<gene>
    <name evidence="2" type="ORF">CARG_02110</name>
</gene>
<sequence>MAMSEITNAQLLEKLEAVQARLAVVESELQELKQRSQQEIPEDVLLAISAAVSAYLGNKGKVKAVHFSRHRTWAAQGRQAVQTLSRKL</sequence>
<feature type="coiled-coil region" evidence="1">
    <location>
        <begin position="8"/>
        <end position="35"/>
    </location>
</feature>
<evidence type="ECO:0000313" key="2">
    <source>
        <dbReference type="EMBL" id="AGU14587.1"/>
    </source>
</evidence>
<keyword evidence="3" id="KW-1185">Reference proteome</keyword>
<proteinExistence type="predicted"/>
<dbReference type="KEGG" id="caz:CARG_02110"/>
<dbReference type="STRING" id="1348662.CARG_02110"/>
<keyword evidence="1" id="KW-0175">Coiled coil</keyword>
<name>U3GYF1_9CORY</name>
<dbReference type="eggNOG" id="ENOG5033DPX">
    <property type="taxonomic scope" value="Bacteria"/>
</dbReference>
<protein>
    <submittedName>
        <fullName evidence="2">Uncharacterized protein</fullName>
    </submittedName>
</protein>
<dbReference type="EMBL" id="CP006365">
    <property type="protein sequence ID" value="AGU14587.1"/>
    <property type="molecule type" value="Genomic_DNA"/>
</dbReference>